<dbReference type="EMBL" id="BRXU01000005">
    <property type="protein sequence ID" value="GLC51897.1"/>
    <property type="molecule type" value="Genomic_DNA"/>
</dbReference>
<evidence type="ECO:0000256" key="1">
    <source>
        <dbReference type="ARBA" id="ARBA00023002"/>
    </source>
</evidence>
<dbReference type="PRINTS" id="PR00081">
    <property type="entry name" value="GDHRDH"/>
</dbReference>
<dbReference type="Gene3D" id="3.40.50.720">
    <property type="entry name" value="NAD(P)-binding Rossmann-like Domain"/>
    <property type="match status" value="1"/>
</dbReference>
<dbReference type="SUPFAM" id="SSF51735">
    <property type="entry name" value="NAD(P)-binding Rossmann-fold domains"/>
    <property type="match status" value="1"/>
</dbReference>
<dbReference type="Pfam" id="PF00106">
    <property type="entry name" value="adh_short"/>
    <property type="match status" value="1"/>
</dbReference>
<dbReference type="PANTHER" id="PTHR43157">
    <property type="entry name" value="PHOSPHATIDYLINOSITOL-GLYCAN BIOSYNTHESIS CLASS F PROTEIN-RELATED"/>
    <property type="match status" value="1"/>
</dbReference>
<organism evidence="2 3">
    <name type="scientific">Pleodorina starrii</name>
    <dbReference type="NCBI Taxonomy" id="330485"/>
    <lineage>
        <taxon>Eukaryota</taxon>
        <taxon>Viridiplantae</taxon>
        <taxon>Chlorophyta</taxon>
        <taxon>core chlorophytes</taxon>
        <taxon>Chlorophyceae</taxon>
        <taxon>CS clade</taxon>
        <taxon>Chlamydomonadales</taxon>
        <taxon>Volvocaceae</taxon>
        <taxon>Pleodorina</taxon>
    </lineage>
</organism>
<dbReference type="InterPro" id="IPR002347">
    <property type="entry name" value="SDR_fam"/>
</dbReference>
<dbReference type="PANTHER" id="PTHR43157:SF31">
    <property type="entry name" value="PHOSPHATIDYLINOSITOL-GLYCAN BIOSYNTHESIS CLASS F PROTEIN"/>
    <property type="match status" value="1"/>
</dbReference>
<name>A0A9W6F0J8_9CHLO</name>
<sequence>MMATRGLRANVRASTRGALSSCRPGRTIVSVQATADKSVFITGGNTGIGYETAKALASQGFRVTIGCRDAAKADAALARIREFVPSAVVDFVPLDLADLTSVADCAKRVLDSGVQYDVWINNAGVMACPKMSTAQGFEYQLGVNHLGHFALTNAVLPGLQAANKPVRIINVASAAHLFGKIDFDDLMRDRSYDAWTAYGQSKLANILFSYELNRRLGAGSPITVNCLHPGVVKTELGRYMQADGEKTWYMPLALEAMKLFMLEPAQGAATSIYLASSPEVAGDTGKYYVDCRRATSSNDSYNRETAGRLWQVSQELTEAALAAPAAATTATVTTAAVTTEAA</sequence>
<dbReference type="InterPro" id="IPR036291">
    <property type="entry name" value="NAD(P)-bd_dom_sf"/>
</dbReference>
<evidence type="ECO:0000313" key="2">
    <source>
        <dbReference type="EMBL" id="GLC51897.1"/>
    </source>
</evidence>
<proteinExistence type="predicted"/>
<accession>A0A9W6F0J8</accession>
<dbReference type="GO" id="GO:0016491">
    <property type="term" value="F:oxidoreductase activity"/>
    <property type="evidence" value="ECO:0007669"/>
    <property type="project" value="UniProtKB-KW"/>
</dbReference>
<protein>
    <submittedName>
        <fullName evidence="2">Uncharacterized protein</fullName>
    </submittedName>
</protein>
<comment type="caution">
    <text evidence="2">The sequence shown here is derived from an EMBL/GenBank/DDBJ whole genome shotgun (WGS) entry which is preliminary data.</text>
</comment>
<gene>
    <name evidence="2" type="primary">PLEST003602</name>
    <name evidence="2" type="ORF">PLESTB_000560600</name>
</gene>
<dbReference type="CDD" id="cd05327">
    <property type="entry name" value="retinol-DH_like_SDR_c_like"/>
    <property type="match status" value="1"/>
</dbReference>
<keyword evidence="1" id="KW-0560">Oxidoreductase</keyword>
<keyword evidence="3" id="KW-1185">Reference proteome</keyword>
<reference evidence="2 3" key="1">
    <citation type="journal article" date="2023" name="Commun. Biol.">
        <title>Reorganization of the ancestral sex-determining regions during the evolution of trioecy in Pleodorina starrii.</title>
        <authorList>
            <person name="Takahashi K."/>
            <person name="Suzuki S."/>
            <person name="Kawai-Toyooka H."/>
            <person name="Yamamoto K."/>
            <person name="Hamaji T."/>
            <person name="Ootsuki R."/>
            <person name="Yamaguchi H."/>
            <person name="Kawachi M."/>
            <person name="Higashiyama T."/>
            <person name="Nozaki H."/>
        </authorList>
    </citation>
    <scope>NUCLEOTIDE SEQUENCE [LARGE SCALE GENOMIC DNA]</scope>
    <source>
        <strain evidence="2 3">NIES-4479</strain>
    </source>
</reference>
<dbReference type="Proteomes" id="UP001165080">
    <property type="component" value="Unassembled WGS sequence"/>
</dbReference>
<dbReference type="AlphaFoldDB" id="A0A9W6F0J8"/>
<evidence type="ECO:0000313" key="3">
    <source>
        <dbReference type="Proteomes" id="UP001165080"/>
    </source>
</evidence>